<comment type="caution">
    <text evidence="1">The sequence shown here is derived from an EMBL/GenBank/DDBJ whole genome shotgun (WGS) entry which is preliminary data.</text>
</comment>
<accession>A0A6L7A864</accession>
<dbReference type="Proteomes" id="UP000487258">
    <property type="component" value="Unassembled WGS sequence"/>
</dbReference>
<evidence type="ECO:0000313" key="1">
    <source>
        <dbReference type="EMBL" id="MWL50371.1"/>
    </source>
</evidence>
<protein>
    <submittedName>
        <fullName evidence="1">DNA replication protein DnaC</fullName>
    </submittedName>
</protein>
<sequence length="105" mass="12185">MKNVGDLMQRLQKMMPAHIKPAFKTGEELLAWQKEQGAIRSAALERENRAMKMQRTFNRSGIRPLHQNCSFENYRVECEGQMNALSKARQYVEEFDGNIASFIFS</sequence>
<reference evidence="1 3" key="1">
    <citation type="submission" date="2019-12" db="EMBL/GenBank/DDBJ databases">
        <title>Enteriobacteria Tanzani isolates_10432.</title>
        <authorList>
            <person name="Subbiah M."/>
            <person name="Call D."/>
        </authorList>
    </citation>
    <scope>NUCLEOTIDE SEQUENCE [LARGE SCALE GENOMIC DNA]</scope>
    <source>
        <strain evidence="1 3">10432wF6</strain>
    </source>
</reference>
<feature type="non-terminal residue" evidence="1">
    <location>
        <position position="105"/>
    </location>
</feature>
<dbReference type="AlphaFoldDB" id="A0A6L7A864"/>
<evidence type="ECO:0000313" key="2">
    <source>
        <dbReference type="EMBL" id="MWL50373.1"/>
    </source>
</evidence>
<dbReference type="EMBL" id="WTMY01001287">
    <property type="protein sequence ID" value="MWL50373.1"/>
    <property type="molecule type" value="Genomic_DNA"/>
</dbReference>
<dbReference type="EMBL" id="WTMY01001286">
    <property type="protein sequence ID" value="MWL50371.1"/>
    <property type="molecule type" value="Genomic_DNA"/>
</dbReference>
<proteinExistence type="predicted"/>
<evidence type="ECO:0000313" key="3">
    <source>
        <dbReference type="Proteomes" id="UP000487258"/>
    </source>
</evidence>
<dbReference type="InterPro" id="IPR027417">
    <property type="entry name" value="P-loop_NTPase"/>
</dbReference>
<name>A0A6L7A864_ECOLX</name>
<gene>
    <name evidence="1" type="ORF">GQM04_33825</name>
    <name evidence="2" type="ORF">GQM04_33835</name>
</gene>
<organism evidence="1 3">
    <name type="scientific">Escherichia coli</name>
    <dbReference type="NCBI Taxonomy" id="562"/>
    <lineage>
        <taxon>Bacteria</taxon>
        <taxon>Pseudomonadati</taxon>
        <taxon>Pseudomonadota</taxon>
        <taxon>Gammaproteobacteria</taxon>
        <taxon>Enterobacterales</taxon>
        <taxon>Enterobacteriaceae</taxon>
        <taxon>Escherichia</taxon>
    </lineage>
</organism>
<dbReference type="Gene3D" id="3.40.50.300">
    <property type="entry name" value="P-loop containing nucleotide triphosphate hydrolases"/>
    <property type="match status" value="1"/>
</dbReference>